<organism evidence="9 10">
    <name type="scientific">Aedes aegypti</name>
    <name type="common">Yellowfever mosquito</name>
    <name type="synonym">Culex aegypti</name>
    <dbReference type="NCBI Taxonomy" id="7159"/>
    <lineage>
        <taxon>Eukaryota</taxon>
        <taxon>Metazoa</taxon>
        <taxon>Ecdysozoa</taxon>
        <taxon>Arthropoda</taxon>
        <taxon>Hexapoda</taxon>
        <taxon>Insecta</taxon>
        <taxon>Pterygota</taxon>
        <taxon>Neoptera</taxon>
        <taxon>Endopterygota</taxon>
        <taxon>Diptera</taxon>
        <taxon>Nematocera</taxon>
        <taxon>Culicoidea</taxon>
        <taxon>Culicidae</taxon>
        <taxon>Culicinae</taxon>
        <taxon>Aedini</taxon>
        <taxon>Aedes</taxon>
        <taxon>Stegomyia</taxon>
    </lineage>
</organism>
<dbReference type="InterPro" id="IPR037725">
    <property type="entry name" value="C2F_Ferlin"/>
</dbReference>
<feature type="domain" description="C2" evidence="8">
    <location>
        <begin position="1096"/>
        <end position="1246"/>
    </location>
</feature>
<gene>
    <name evidence="9" type="primary">110676122</name>
</gene>
<feature type="transmembrane region" description="Helical" evidence="7">
    <location>
        <begin position="1341"/>
        <end position="1363"/>
    </location>
</feature>
<accession>A0A6I8U1U9</accession>
<evidence type="ECO:0000313" key="9">
    <source>
        <dbReference type="EnsemblMetazoa" id="AAEL023908-PA"/>
    </source>
</evidence>
<dbReference type="InterPro" id="IPR037721">
    <property type="entry name" value="Ferlin"/>
</dbReference>
<dbReference type="SUPFAM" id="SSF49562">
    <property type="entry name" value="C2 domain (Calcium/lipid-binding domain, CaLB)"/>
    <property type="match status" value="3"/>
</dbReference>
<evidence type="ECO:0000256" key="1">
    <source>
        <dbReference type="ARBA" id="ARBA00004167"/>
    </source>
</evidence>
<evidence type="ECO:0000256" key="2">
    <source>
        <dbReference type="ARBA" id="ARBA00022692"/>
    </source>
</evidence>
<feature type="compositionally biased region" description="Polar residues" evidence="6">
    <location>
        <begin position="465"/>
        <end position="477"/>
    </location>
</feature>
<evidence type="ECO:0000313" key="10">
    <source>
        <dbReference type="Proteomes" id="UP000008820"/>
    </source>
</evidence>
<keyword evidence="4 7" id="KW-1133">Transmembrane helix</keyword>
<proteinExistence type="predicted"/>
<dbReference type="InterPro" id="IPR055072">
    <property type="entry name" value="Ferlin_DSRM"/>
</dbReference>
<evidence type="ECO:0000256" key="7">
    <source>
        <dbReference type="SAM" id="Phobius"/>
    </source>
</evidence>
<dbReference type="Pfam" id="PF22901">
    <property type="entry name" value="dsrm_Ferlin"/>
    <property type="match status" value="1"/>
</dbReference>
<dbReference type="Pfam" id="PF16165">
    <property type="entry name" value="Ferlin_C"/>
    <property type="match status" value="1"/>
</dbReference>
<dbReference type="EnsemblMetazoa" id="AAEL023908-RA">
    <property type="protein sequence ID" value="AAEL023908-PA"/>
    <property type="gene ID" value="AAEL023908"/>
</dbReference>
<dbReference type="Pfam" id="PF00168">
    <property type="entry name" value="C2"/>
    <property type="match status" value="3"/>
</dbReference>
<keyword evidence="5 7" id="KW-0472">Membrane</keyword>
<protein>
    <recommendedName>
        <fullName evidence="8">C2 domain-containing protein</fullName>
    </recommendedName>
</protein>
<keyword evidence="10" id="KW-1185">Reference proteome</keyword>
<dbReference type="SMART" id="SM00239">
    <property type="entry name" value="C2"/>
    <property type="match status" value="3"/>
</dbReference>
<keyword evidence="2 7" id="KW-0812">Transmembrane</keyword>
<dbReference type="Proteomes" id="UP000008820">
    <property type="component" value="Chromosome 2"/>
</dbReference>
<dbReference type="FunCoup" id="A0A6I8U1U9">
    <property type="interactions" value="39"/>
</dbReference>
<dbReference type="GO" id="GO:0016020">
    <property type="term" value="C:membrane"/>
    <property type="evidence" value="ECO:0007669"/>
    <property type="project" value="UniProtKB-SubCell"/>
</dbReference>
<evidence type="ECO:0000259" key="8">
    <source>
        <dbReference type="PROSITE" id="PS50004"/>
    </source>
</evidence>
<evidence type="ECO:0000256" key="6">
    <source>
        <dbReference type="SAM" id="MobiDB-lite"/>
    </source>
</evidence>
<reference evidence="9" key="2">
    <citation type="submission" date="2020-05" db="UniProtKB">
        <authorList>
            <consortium name="EnsemblMetazoa"/>
        </authorList>
    </citation>
    <scope>IDENTIFICATION</scope>
    <source>
        <strain evidence="9">LVP_AGWG</strain>
    </source>
</reference>
<dbReference type="PROSITE" id="PS50004">
    <property type="entry name" value="C2"/>
    <property type="match status" value="3"/>
</dbReference>
<dbReference type="InterPro" id="IPR032362">
    <property type="entry name" value="Ferlin_C"/>
</dbReference>
<dbReference type="CDD" id="cd08374">
    <property type="entry name" value="C2F_Ferlin"/>
    <property type="match status" value="1"/>
</dbReference>
<name>A0A6I8U1U9_AEDAE</name>
<dbReference type="InterPro" id="IPR000008">
    <property type="entry name" value="C2_dom"/>
</dbReference>
<dbReference type="PANTHER" id="PTHR12546">
    <property type="entry name" value="FER-1-LIKE"/>
    <property type="match status" value="1"/>
</dbReference>
<feature type="region of interest" description="Disordered" evidence="6">
    <location>
        <begin position="462"/>
        <end position="506"/>
    </location>
</feature>
<dbReference type="CDD" id="cd04037">
    <property type="entry name" value="C2E_Ferlin"/>
    <property type="match status" value="1"/>
</dbReference>
<dbReference type="PANTHER" id="PTHR12546:SF60">
    <property type="entry name" value="MISFIRE, ISOFORM F"/>
    <property type="match status" value="1"/>
</dbReference>
<evidence type="ECO:0000256" key="5">
    <source>
        <dbReference type="ARBA" id="ARBA00023136"/>
    </source>
</evidence>
<comment type="subcellular location">
    <subcellularLocation>
        <location evidence="1">Membrane</location>
        <topology evidence="1">Single-pass membrane protein</topology>
    </subcellularLocation>
</comment>
<evidence type="ECO:0000256" key="4">
    <source>
        <dbReference type="ARBA" id="ARBA00022989"/>
    </source>
</evidence>
<dbReference type="OrthoDB" id="10059618at2759"/>
<dbReference type="InterPro" id="IPR035892">
    <property type="entry name" value="C2_domain_sf"/>
</dbReference>
<sequence length="1393" mass="158945">MAPLDTTAFWEEERFLMKLVIFDVSVFDPAKPTKVTMALSCLSQSSNIVELQLEKLATSKVRNATFQEFPESYRPTLTVDFRCPDFRWKYGLTIALRQAVDHGRNLLEKVVLFRMGNGEISALKHAMENVLIDFGGYLKKARDNLFIRKDKLLTQWDHKRMLYAMEQIDNMISATNQLKTTLSEPLFKNPASIESELMNIIHNLEDLIYDEQNTFPECILLVRHSVGRNCCKRATGKRCSHFDAICRLNTVEYLNFPSDMLGGAIGDNVGLSCGKRTAILTRPSRCQHSCDPEWCGCVYAKLDVVIWVGTEQEASGCQGWKATRQDRKAFPDKETQQLREQVQCCEVVSPVQCTVNVHQGKIQAGFDSSGLSDPKFVVLMGNYEMATSVISQTLSPLWNEVIEFRNIKLLDHNDSLRAGEINVMLLLLDEDKRKCSQKNETIGIGWVKCRLRSAASTVCYDESQAEPTTVNSSSPENPSLLDNDRFGGSVRNTSHPSDKPSISLGQHSQEVNNKISHFQKRNATDDDLWKSFNGTRRDSVLRWVGIFRNGQRMADVLLSVLIEKTDETESSDMTISMKPGIPASICPSSKKFHVQVLFAGLRDLHSWTRSGAGRYRVQVIFGELKLMSGLSYRSSGHSMSFSDVYDAGFLMLPSRFEYWPPLVIQHVEYPMLKGERVISSNIIERPELSFTDDTMEPIKNYLINNYRSHNETERISIDTFYSAEQEPLIELDKTEPTLRRKLLPTLLAVKCVVAEKIKATRKRGTGNSAAIARRGSLETEYTWWTKFYNSCSSQPSDYKHQLKIYPCELEKVPEFENFQDWSEPIPLLKKVDHRKLKPFKTYGKLKCKIIIRTAEDNKASTIDPSTDMMLRAIPKLMAESNIIVVVYIVQGKHLQSRDIFSLSDAYVKLEFGKEKIVDRPNFIKDQSNPLFGRRFVMHGRLPRDHVLKISVIDRDTCSPDDLIGTTVIDIEDRFRTRHFATFGLPQEYNALGYNAWRFPMKPTALLDQMCFQNGIVGPSYFGSTVQLAGKTFYDSTVLSKTEDIHERLALTVLNNFNQIPVIGCQLVPEHVETRSLFHPDHPGIEQGQLQLWVEVYPAESTPTLVDITPNPPKPYELRIIVWNTQDVVLDERNIFGTKMSDIYVKCWLQNVDEAQFTDIHYRSLDGTGNFNWRMVFPLVYSSSEAMMVVTRKKSFYEQLDTEQKVPPLLTVQVWDNDLFSRDDFLGTLNLNLAQLLRPTAKPAKCFLQPPAAIRRDQYLNLFREEKIRGWYPIVGKVNDRLIQTGKIELELQILTEEEALLRPAGKGRKPPQKLPAPDRPDTSFNWYRNPLKSFRLILWPFVRKVCLILLVIVLVALLCIGLISNTPREIIARGFGRKASLDSAISTGIMESE</sequence>
<dbReference type="InParanoid" id="A0A6I8U1U9"/>
<dbReference type="Gene3D" id="2.60.40.150">
    <property type="entry name" value="C2 domain"/>
    <property type="match status" value="3"/>
</dbReference>
<dbReference type="GO" id="GO:0007009">
    <property type="term" value="P:plasma membrane organization"/>
    <property type="evidence" value="ECO:0007669"/>
    <property type="project" value="TreeGrafter"/>
</dbReference>
<dbReference type="InterPro" id="IPR037724">
    <property type="entry name" value="C2E_Ferlin"/>
</dbReference>
<reference evidence="9 10" key="1">
    <citation type="submission" date="2017-06" db="EMBL/GenBank/DDBJ databases">
        <title>Aedes aegypti genome working group (AGWG) sequencing and assembly.</title>
        <authorList>
            <consortium name="Aedes aegypti Genome Working Group (AGWG)"/>
            <person name="Matthews B.J."/>
        </authorList>
    </citation>
    <scope>NUCLEOTIDE SEQUENCE [LARGE SCALE GENOMIC DNA]</scope>
    <source>
        <strain evidence="9 10">LVP_AGWG</strain>
    </source>
</reference>
<feature type="domain" description="C2" evidence="8">
    <location>
        <begin position="334"/>
        <end position="468"/>
    </location>
</feature>
<keyword evidence="3" id="KW-0677">Repeat</keyword>
<evidence type="ECO:0000256" key="3">
    <source>
        <dbReference type="ARBA" id="ARBA00022737"/>
    </source>
</evidence>
<feature type="domain" description="C2" evidence="8">
    <location>
        <begin position="864"/>
        <end position="983"/>
    </location>
</feature>